<dbReference type="PANTHER" id="PTHR43649">
    <property type="entry name" value="ARABINOSE-BINDING PROTEIN-RELATED"/>
    <property type="match status" value="1"/>
</dbReference>
<gene>
    <name evidence="5" type="ORF">NI17_006430</name>
</gene>
<dbReference type="PANTHER" id="PTHR43649:SF31">
    <property type="entry name" value="SN-GLYCEROL-3-PHOSPHATE-BINDING PERIPLASMIC PROTEIN UGPB"/>
    <property type="match status" value="1"/>
</dbReference>
<comment type="similarity">
    <text evidence="2">Belongs to the bacterial solute-binding protein 1 family.</text>
</comment>
<dbReference type="PROSITE" id="PS51318">
    <property type="entry name" value="TAT"/>
    <property type="match status" value="1"/>
</dbReference>
<dbReference type="GO" id="GO:0030313">
    <property type="term" value="C:cell envelope"/>
    <property type="evidence" value="ECO:0007669"/>
    <property type="project" value="UniProtKB-SubCell"/>
</dbReference>
<organism evidence="5 6">
    <name type="scientific">Thermobifida halotolerans</name>
    <dbReference type="NCBI Taxonomy" id="483545"/>
    <lineage>
        <taxon>Bacteria</taxon>
        <taxon>Bacillati</taxon>
        <taxon>Actinomycetota</taxon>
        <taxon>Actinomycetes</taxon>
        <taxon>Streptosporangiales</taxon>
        <taxon>Nocardiopsidaceae</taxon>
        <taxon>Thermobifida</taxon>
    </lineage>
</organism>
<dbReference type="OrthoDB" id="2513152at2"/>
<dbReference type="InterPro" id="IPR006311">
    <property type="entry name" value="TAT_signal"/>
</dbReference>
<dbReference type="Pfam" id="PF01547">
    <property type="entry name" value="SBP_bac_1"/>
    <property type="match status" value="1"/>
</dbReference>
<evidence type="ECO:0000313" key="5">
    <source>
        <dbReference type="EMBL" id="UOE20819.1"/>
    </source>
</evidence>
<protein>
    <submittedName>
        <fullName evidence="5">Extracellular solute-binding protein</fullName>
    </submittedName>
</protein>
<dbReference type="Gene3D" id="3.40.190.10">
    <property type="entry name" value="Periplasmic binding protein-like II"/>
    <property type="match status" value="1"/>
</dbReference>
<dbReference type="EMBL" id="CP063196">
    <property type="protein sequence ID" value="UOE20819.1"/>
    <property type="molecule type" value="Genomic_DNA"/>
</dbReference>
<proteinExistence type="inferred from homology"/>
<dbReference type="RefSeq" id="WP_068693367.1">
    <property type="nucleotide sequence ID" value="NZ_CP063196.1"/>
</dbReference>
<evidence type="ECO:0000256" key="2">
    <source>
        <dbReference type="ARBA" id="ARBA00008520"/>
    </source>
</evidence>
<name>A0A399FYU9_9ACTN</name>
<dbReference type="Proteomes" id="UP000265719">
    <property type="component" value="Chromosome"/>
</dbReference>
<evidence type="ECO:0000313" key="6">
    <source>
        <dbReference type="Proteomes" id="UP000265719"/>
    </source>
</evidence>
<sequence length="557" mass="61540">MRHPHLSHARTASRRRFLGLTGATAAALAGGGLLSACAPDGPRPGSDGSAANLDKLDALVPDYIPFQAVEPDIPGQHGAPPGFTSYPERLVRAVEGTPGSGGSYKAMAPLWGPIPPGLGENSFYDFVNSALGATIDFQFQDGNTIIDKMNAVIAAGDVVDITMIPDWAIGLIPDFAEAAPQLFEDLTPYLAGSAVQPYPMLASLPTNAWKWSVFGDRLHGVPWPTDPLSEWIFYRRDLFDEHGWQLPTTADELFALGEEINDPRNNRWAFGDFYRVARQIFRVPREWRHENGELVHRYETPEFEEAVAFMRRVYDAELVHPDIAAGSGANSKELFNSGRIVVNQDGFGAWTEAYQAILPQNPDFRMDLVPAFAHDGGTPSLHGNDPSNQSVFIKKGLGEEKVTEILAVLNYCAAPFGTVEYMTYRYGEEGTHYEPNDNGAPELTELGQKEVSNGYLFISGRNNAVAESEYPDYVESFTTWFNDAAQYTEDNPFEGIRIQRPSSYASAEQPTEDRILDILRGRREVSELGDVIDQWRRDGGDAARDFYGEVLAEYGRA</sequence>
<dbReference type="SUPFAM" id="SSF53850">
    <property type="entry name" value="Periplasmic binding protein-like II"/>
    <property type="match status" value="1"/>
</dbReference>
<evidence type="ECO:0000256" key="1">
    <source>
        <dbReference type="ARBA" id="ARBA00004196"/>
    </source>
</evidence>
<accession>A0A399FYU9</accession>
<dbReference type="InterPro" id="IPR050490">
    <property type="entry name" value="Bact_solute-bd_prot1"/>
</dbReference>
<comment type="subcellular location">
    <subcellularLocation>
        <location evidence="1">Cell envelope</location>
    </subcellularLocation>
</comment>
<keyword evidence="6" id="KW-1185">Reference proteome</keyword>
<evidence type="ECO:0000256" key="3">
    <source>
        <dbReference type="ARBA" id="ARBA00022448"/>
    </source>
</evidence>
<keyword evidence="3" id="KW-0813">Transport</keyword>
<dbReference type="InterPro" id="IPR006059">
    <property type="entry name" value="SBP"/>
</dbReference>
<dbReference type="KEGG" id="thao:NI17_006430"/>
<keyword evidence="4" id="KW-0732">Signal</keyword>
<reference evidence="5" key="1">
    <citation type="submission" date="2020-10" db="EMBL/GenBank/DDBJ databases">
        <title>De novo genome project of the cellulose decomposer Thermobifida halotolerans type strain.</title>
        <authorList>
            <person name="Nagy I."/>
            <person name="Horvath B."/>
            <person name="Kukolya J."/>
            <person name="Nagy I."/>
            <person name="Orsini M."/>
        </authorList>
    </citation>
    <scope>NUCLEOTIDE SEQUENCE</scope>
    <source>
        <strain evidence="5">DSM 44931</strain>
    </source>
</reference>
<evidence type="ECO:0000256" key="4">
    <source>
        <dbReference type="ARBA" id="ARBA00022729"/>
    </source>
</evidence>
<dbReference type="AlphaFoldDB" id="A0A399FYU9"/>